<proteinExistence type="inferred from homology"/>
<feature type="domain" description="Glucose-1-phosphate adenylyltransferase/Bifunctional protein GlmU-like C-terminal hexapeptide" evidence="6">
    <location>
        <begin position="287"/>
        <end position="363"/>
    </location>
</feature>
<evidence type="ECO:0000256" key="4">
    <source>
        <dbReference type="ARBA" id="ARBA00023056"/>
    </source>
</evidence>
<evidence type="ECO:0000256" key="2">
    <source>
        <dbReference type="ARBA" id="ARBA00022679"/>
    </source>
</evidence>
<feature type="domain" description="Nucleotidyl transferase" evidence="5">
    <location>
        <begin position="8"/>
        <end position="257"/>
    </location>
</feature>
<dbReference type="Proteomes" id="UP001448858">
    <property type="component" value="Chromosome"/>
</dbReference>
<evidence type="ECO:0000256" key="1">
    <source>
        <dbReference type="ARBA" id="ARBA00010443"/>
    </source>
</evidence>
<accession>A0ABZ2ZXN1</accession>
<dbReference type="CDD" id="cd04651">
    <property type="entry name" value="LbH_G1P_AT_C"/>
    <property type="match status" value="1"/>
</dbReference>
<dbReference type="Pfam" id="PF24894">
    <property type="entry name" value="Hexapep_GlmU"/>
    <property type="match status" value="1"/>
</dbReference>
<evidence type="ECO:0000259" key="5">
    <source>
        <dbReference type="Pfam" id="PF00483"/>
    </source>
</evidence>
<dbReference type="SUPFAM" id="SSF51161">
    <property type="entry name" value="Trimeric LpxA-like enzymes"/>
    <property type="match status" value="1"/>
</dbReference>
<reference evidence="7 8" key="1">
    <citation type="submission" date="2024-04" db="EMBL/GenBank/DDBJ databases">
        <title>Arthrobacter sp. from Plains bison fecal sample.</title>
        <authorList>
            <person name="Ruzzini A."/>
        </authorList>
    </citation>
    <scope>NUCLEOTIDE SEQUENCE [LARGE SCALE GENOMIC DNA]</scope>
    <source>
        <strain evidence="7 8">EINP1</strain>
    </source>
</reference>
<dbReference type="EMBL" id="CP151657">
    <property type="protein sequence ID" value="WZP15948.1"/>
    <property type="molecule type" value="Genomic_DNA"/>
</dbReference>
<keyword evidence="2" id="KW-0808">Transferase</keyword>
<keyword evidence="8" id="KW-1185">Reference proteome</keyword>
<dbReference type="PANTHER" id="PTHR43523">
    <property type="entry name" value="GLUCOSE-1-PHOSPHATE ADENYLYLTRANSFERASE-RELATED"/>
    <property type="match status" value="1"/>
</dbReference>
<protein>
    <submittedName>
        <fullName evidence="7">Sugar phosphate nucleotidyltransferase</fullName>
    </submittedName>
</protein>
<dbReference type="InterPro" id="IPR056818">
    <property type="entry name" value="GlmU/GlgC-like_hexapep"/>
</dbReference>
<dbReference type="Gene3D" id="3.90.550.10">
    <property type="entry name" value="Spore Coat Polysaccharide Biosynthesis Protein SpsA, Chain A"/>
    <property type="match status" value="1"/>
</dbReference>
<dbReference type="InterPro" id="IPR011004">
    <property type="entry name" value="Trimer_LpxA-like_sf"/>
</dbReference>
<keyword evidence="4" id="KW-0320">Glycogen biosynthesis</keyword>
<dbReference type="SUPFAM" id="SSF53448">
    <property type="entry name" value="Nucleotide-diphospho-sugar transferases"/>
    <property type="match status" value="1"/>
</dbReference>
<dbReference type="InterPro" id="IPR011831">
    <property type="entry name" value="ADP-Glc_PPase"/>
</dbReference>
<evidence type="ECO:0000313" key="8">
    <source>
        <dbReference type="Proteomes" id="UP001448858"/>
    </source>
</evidence>
<evidence type="ECO:0000313" key="7">
    <source>
        <dbReference type="EMBL" id="WZP15948.1"/>
    </source>
</evidence>
<sequence>MHAPRILTIILAGGTGGRLGALTEHRAKPAMPVAGSYRLIDVPLSNLHNSGFSDVWIVEQYKPKSLNDHLVSGRPWDLDRTNGGLRVLPPYQGGEGEGFAEGNADALYRQADYIREYDPDLVLVLSADHLYRLDYRDVVATHQEANAALTVVTTKIRNNASDHGVVESADGEVTGFEYKPEKPKSDTVAAEIFLYDAGVLLSAMDELMEKEGELEDYGDQLIPYLVRTEKVAEHQLDGYWRDMGTPRSYHQGHMDLIDGRGLVFDDPQWPILSAAPRRLPGYVGDGAQVSGSLLAPGSRVEGAVRRSVIGPGALVEAGAEVESCVILGDVRISSGARLRNAIVDADAVIGGGTELDGAALDPDAGVVVVGADGAVDAPSSS</sequence>
<dbReference type="Gene3D" id="2.160.10.10">
    <property type="entry name" value="Hexapeptide repeat proteins"/>
    <property type="match status" value="1"/>
</dbReference>
<gene>
    <name evidence="7" type="ORF">AAE021_17680</name>
</gene>
<dbReference type="CDD" id="cd02508">
    <property type="entry name" value="ADP_Glucose_PP"/>
    <property type="match status" value="1"/>
</dbReference>
<evidence type="ECO:0000256" key="3">
    <source>
        <dbReference type="ARBA" id="ARBA00022695"/>
    </source>
</evidence>
<dbReference type="InterPro" id="IPR005835">
    <property type="entry name" value="NTP_transferase_dom"/>
</dbReference>
<organism evidence="7 8">
    <name type="scientific">Arthrobacter citreus</name>
    <dbReference type="NCBI Taxonomy" id="1670"/>
    <lineage>
        <taxon>Bacteria</taxon>
        <taxon>Bacillati</taxon>
        <taxon>Actinomycetota</taxon>
        <taxon>Actinomycetes</taxon>
        <taxon>Micrococcales</taxon>
        <taxon>Micrococcaceae</taxon>
        <taxon>Arthrobacter</taxon>
    </lineage>
</organism>
<name>A0ABZ2ZXN1_9MICC</name>
<dbReference type="Pfam" id="PF00483">
    <property type="entry name" value="NTP_transferase"/>
    <property type="match status" value="1"/>
</dbReference>
<dbReference type="InterPro" id="IPR029044">
    <property type="entry name" value="Nucleotide-diphossugar_trans"/>
</dbReference>
<keyword evidence="3" id="KW-0548">Nucleotidyltransferase</keyword>
<dbReference type="PANTHER" id="PTHR43523:SF2">
    <property type="entry name" value="GLUCOSE-1-PHOSPHATE ADENYLYLTRANSFERASE"/>
    <property type="match status" value="1"/>
</dbReference>
<evidence type="ECO:0000259" key="6">
    <source>
        <dbReference type="Pfam" id="PF24894"/>
    </source>
</evidence>
<dbReference type="RefSeq" id="WP_342023599.1">
    <property type="nucleotide sequence ID" value="NZ_CP151657.1"/>
</dbReference>
<comment type="similarity">
    <text evidence="1">Belongs to the bacterial/plant glucose-1-phosphate adenylyltransferase family.</text>
</comment>